<dbReference type="AlphaFoldDB" id="A0A0R1JZZ8"/>
<dbReference type="Pfam" id="PF00561">
    <property type="entry name" value="Abhydrolase_1"/>
    <property type="match status" value="1"/>
</dbReference>
<evidence type="ECO:0000313" key="3">
    <source>
        <dbReference type="Proteomes" id="UP000051804"/>
    </source>
</evidence>
<dbReference type="Proteomes" id="UP000051804">
    <property type="component" value="Unassembled WGS sequence"/>
</dbReference>
<evidence type="ECO:0000313" key="2">
    <source>
        <dbReference type="EMBL" id="KRK73969.1"/>
    </source>
</evidence>
<organism evidence="2 3">
    <name type="scientific">Lacticaseibacillus nasuensis JCM 17158</name>
    <dbReference type="NCBI Taxonomy" id="1291734"/>
    <lineage>
        <taxon>Bacteria</taxon>
        <taxon>Bacillati</taxon>
        <taxon>Bacillota</taxon>
        <taxon>Bacilli</taxon>
        <taxon>Lactobacillales</taxon>
        <taxon>Lactobacillaceae</taxon>
        <taxon>Lacticaseibacillus</taxon>
    </lineage>
</organism>
<dbReference type="InterPro" id="IPR000073">
    <property type="entry name" value="AB_hydrolase_1"/>
</dbReference>
<feature type="domain" description="AB hydrolase-1" evidence="1">
    <location>
        <begin position="20"/>
        <end position="123"/>
    </location>
</feature>
<dbReference type="Gene3D" id="3.40.50.1820">
    <property type="entry name" value="alpha/beta hydrolase"/>
    <property type="match status" value="1"/>
</dbReference>
<dbReference type="OrthoDB" id="252464at2"/>
<dbReference type="PATRIC" id="fig|1291734.4.peg.1851"/>
<keyword evidence="2" id="KW-0378">Hydrolase</keyword>
<accession>A0A0R1JZZ8</accession>
<comment type="caution">
    <text evidence="2">The sequence shown here is derived from an EMBL/GenBank/DDBJ whole genome shotgun (WGS) entry which is preliminary data.</text>
</comment>
<dbReference type="PANTHER" id="PTHR46331">
    <property type="entry name" value="VALACYCLOVIR HYDROLASE"/>
    <property type="match status" value="1"/>
</dbReference>
<evidence type="ECO:0000259" key="1">
    <source>
        <dbReference type="Pfam" id="PF00561"/>
    </source>
</evidence>
<sequence>MEIQVNDITLHYVRVGNGQPLLLLHGNGEDHTIFTDLIALLARHYTVYALDSRDHGQSSRNVPITYQLMADDVLAFTAALNLQAISLVGFSDGAIVGMLVASQQPALVHKLVLAGGNLTPAGVKWHSRLGVRLANWHKPNPLLHLMMTEPNISTSALANITAQTFVIAGAKDVIKESETLKIAGAIPISILRIVPEATHSSYVKDNQQFYHYIGAFLAPTGTLDE</sequence>
<proteinExistence type="predicted"/>
<name>A0A0R1JZZ8_9LACO</name>
<dbReference type="SUPFAM" id="SSF53474">
    <property type="entry name" value="alpha/beta-Hydrolases"/>
    <property type="match status" value="1"/>
</dbReference>
<dbReference type="PANTHER" id="PTHR46331:SF2">
    <property type="entry name" value="VALACYCLOVIR HYDROLASE"/>
    <property type="match status" value="1"/>
</dbReference>
<protein>
    <submittedName>
        <fullName evidence="2">Alpha beta superfamily hydrolase</fullName>
    </submittedName>
</protein>
<keyword evidence="3" id="KW-1185">Reference proteome</keyword>
<reference evidence="2 3" key="1">
    <citation type="journal article" date="2015" name="Genome Announc.">
        <title>Expanding the biotechnology potential of lactobacilli through comparative genomics of 213 strains and associated genera.</title>
        <authorList>
            <person name="Sun Z."/>
            <person name="Harris H.M."/>
            <person name="McCann A."/>
            <person name="Guo C."/>
            <person name="Argimon S."/>
            <person name="Zhang W."/>
            <person name="Yang X."/>
            <person name="Jeffery I.B."/>
            <person name="Cooney J.C."/>
            <person name="Kagawa T.F."/>
            <person name="Liu W."/>
            <person name="Song Y."/>
            <person name="Salvetti E."/>
            <person name="Wrobel A."/>
            <person name="Rasinkangas P."/>
            <person name="Parkhill J."/>
            <person name="Rea M.C."/>
            <person name="O'Sullivan O."/>
            <person name="Ritari J."/>
            <person name="Douillard F.P."/>
            <person name="Paul Ross R."/>
            <person name="Yang R."/>
            <person name="Briner A.E."/>
            <person name="Felis G.E."/>
            <person name="de Vos W.M."/>
            <person name="Barrangou R."/>
            <person name="Klaenhammer T.R."/>
            <person name="Caufield P.W."/>
            <person name="Cui Y."/>
            <person name="Zhang H."/>
            <person name="O'Toole P.W."/>
        </authorList>
    </citation>
    <scope>NUCLEOTIDE SEQUENCE [LARGE SCALE GENOMIC DNA]</scope>
    <source>
        <strain evidence="2 3">JCM 17158</strain>
    </source>
</reference>
<dbReference type="RefSeq" id="WP_056950163.1">
    <property type="nucleotide sequence ID" value="NZ_AZDJ01000003.1"/>
</dbReference>
<dbReference type="GO" id="GO:0017171">
    <property type="term" value="F:serine hydrolase activity"/>
    <property type="evidence" value="ECO:0007669"/>
    <property type="project" value="TreeGrafter"/>
</dbReference>
<dbReference type="STRING" id="1291734.FD02_GL001803"/>
<dbReference type="InterPro" id="IPR029058">
    <property type="entry name" value="AB_hydrolase_fold"/>
</dbReference>
<gene>
    <name evidence="2" type="ORF">FD02_GL001803</name>
</gene>
<dbReference type="EMBL" id="AZDJ01000003">
    <property type="protein sequence ID" value="KRK73969.1"/>
    <property type="molecule type" value="Genomic_DNA"/>
</dbReference>